<proteinExistence type="predicted"/>
<sequence>MNLYQETFLKSVELFPSNTALSTDKRSFTYQQLDVLIQKWSRVIQACNERNFPVAIYGGKQWQMYAGILSVLAVKQTYVPLNNKQPTHRNQAILEQIDCQLILIAEGENPSELLAKLSSSLTVIYLGEDNPIWLKKLVKHRSLVINEIDGLIKQSTLTDSITQSKYAYILFTSGSTGTPKGIAVSQQNVINYIARINDLLGIESTDKVGQFFELSFDLSVHDLFSCWSKGAALYVIPAEQLFCPTSFIRKHQLTVFSAVASILSFIDKFGLLTPNALPSLRICCFGGEKLLTNQVKKWQMCASNSRVFNLYGPTEFTISSTFYEINIADLPRSSSVPIGKALPGLTAILIKDGKQVNQPNILAELFLAGDQIVEGYWKDDKKTAECFTVLEGVDFLQSYFYRTGDIVYYDENGCLVFHGRNDHQFKVAGHRVEAADIEACILSYSPSITWCTVKAIIDDFNQQTQIVAHIESSIAINKQVLRKFCLSQLPQYMVPDAFNCYEYLPRNANGKVDLKMLSKAN</sequence>
<dbReference type="InterPro" id="IPR000873">
    <property type="entry name" value="AMP-dep_synth/lig_dom"/>
</dbReference>
<dbReference type="InterPro" id="IPR042099">
    <property type="entry name" value="ANL_N_sf"/>
</dbReference>
<dbReference type="PANTHER" id="PTHR45527">
    <property type="entry name" value="NONRIBOSOMAL PEPTIDE SYNTHETASE"/>
    <property type="match status" value="1"/>
</dbReference>
<organism evidence="2 3">
    <name type="scientific">Thalassotalea insulae</name>
    <dbReference type="NCBI Taxonomy" id="2056778"/>
    <lineage>
        <taxon>Bacteria</taxon>
        <taxon>Pseudomonadati</taxon>
        <taxon>Pseudomonadota</taxon>
        <taxon>Gammaproteobacteria</taxon>
        <taxon>Alteromonadales</taxon>
        <taxon>Colwelliaceae</taxon>
        <taxon>Thalassotalea</taxon>
    </lineage>
</organism>
<dbReference type="GO" id="GO:0016874">
    <property type="term" value="F:ligase activity"/>
    <property type="evidence" value="ECO:0007669"/>
    <property type="project" value="UniProtKB-KW"/>
</dbReference>
<keyword evidence="3" id="KW-1185">Reference proteome</keyword>
<gene>
    <name evidence="2" type="ORF">tinsulaeT_11830</name>
</gene>
<dbReference type="Pfam" id="PF00501">
    <property type="entry name" value="AMP-binding"/>
    <property type="match status" value="1"/>
</dbReference>
<dbReference type="Gene3D" id="3.40.50.12780">
    <property type="entry name" value="N-terminal domain of ligase-like"/>
    <property type="match status" value="1"/>
</dbReference>
<dbReference type="Gene3D" id="3.30.300.30">
    <property type="match status" value="1"/>
</dbReference>
<name>A0ABQ6GPD5_9GAMM</name>
<reference evidence="2 3" key="1">
    <citation type="submission" date="2023-03" db="EMBL/GenBank/DDBJ databases">
        <title>Draft genome sequence of Thalassotalea insulae KCTC 62186T.</title>
        <authorList>
            <person name="Sawabe T."/>
        </authorList>
    </citation>
    <scope>NUCLEOTIDE SEQUENCE [LARGE SCALE GENOMIC DNA]</scope>
    <source>
        <strain evidence="2 3">KCTC 62186</strain>
    </source>
</reference>
<protein>
    <submittedName>
        <fullName evidence="2">D-alanine--poly(Phosphoribitol) ligase</fullName>
    </submittedName>
</protein>
<feature type="domain" description="AMP-dependent synthetase/ligase" evidence="1">
    <location>
        <begin position="10"/>
        <end position="377"/>
    </location>
</feature>
<evidence type="ECO:0000313" key="3">
    <source>
        <dbReference type="Proteomes" id="UP001157186"/>
    </source>
</evidence>
<comment type="caution">
    <text evidence="2">The sequence shown here is derived from an EMBL/GenBank/DDBJ whole genome shotgun (WGS) entry which is preliminary data.</text>
</comment>
<dbReference type="InterPro" id="IPR045851">
    <property type="entry name" value="AMP-bd_C_sf"/>
</dbReference>
<keyword evidence="2" id="KW-0436">Ligase</keyword>
<dbReference type="Proteomes" id="UP001157186">
    <property type="component" value="Unassembled WGS sequence"/>
</dbReference>
<accession>A0ABQ6GPD5</accession>
<dbReference type="EMBL" id="BSST01000001">
    <property type="protein sequence ID" value="GLX77843.1"/>
    <property type="molecule type" value="Genomic_DNA"/>
</dbReference>
<dbReference type="PANTHER" id="PTHR45527:SF1">
    <property type="entry name" value="FATTY ACID SYNTHASE"/>
    <property type="match status" value="1"/>
</dbReference>
<dbReference type="PROSITE" id="PS00455">
    <property type="entry name" value="AMP_BINDING"/>
    <property type="match status" value="1"/>
</dbReference>
<dbReference type="SUPFAM" id="SSF56801">
    <property type="entry name" value="Acetyl-CoA synthetase-like"/>
    <property type="match status" value="1"/>
</dbReference>
<dbReference type="RefSeq" id="WP_284243731.1">
    <property type="nucleotide sequence ID" value="NZ_BSST01000001.1"/>
</dbReference>
<evidence type="ECO:0000259" key="1">
    <source>
        <dbReference type="Pfam" id="PF00501"/>
    </source>
</evidence>
<evidence type="ECO:0000313" key="2">
    <source>
        <dbReference type="EMBL" id="GLX77843.1"/>
    </source>
</evidence>
<dbReference type="InterPro" id="IPR020845">
    <property type="entry name" value="AMP-binding_CS"/>
</dbReference>